<evidence type="ECO:0000256" key="1">
    <source>
        <dbReference type="SAM" id="MobiDB-lite"/>
    </source>
</evidence>
<gene>
    <name evidence="2" type="ORF">SKAU_G00101450</name>
</gene>
<evidence type="ECO:0000313" key="2">
    <source>
        <dbReference type="EMBL" id="KAJ8370117.1"/>
    </source>
</evidence>
<keyword evidence="3" id="KW-1185">Reference proteome</keyword>
<dbReference type="OrthoDB" id="8934792at2759"/>
<sequence length="109" mass="12163">MAYPEFLINDIIHNIPLIDDTDVDEESELSKHNHIHLAHHHPPQPQPPPSQPPQRSRPPPRPYRQYSLPLTPNRNNNAIDSGVFLTTTDTSKSPTASPGSPVHSLETSL</sequence>
<reference evidence="2" key="1">
    <citation type="journal article" date="2023" name="Science">
        <title>Genome structures resolve the early diversification of teleost fishes.</title>
        <authorList>
            <person name="Parey E."/>
            <person name="Louis A."/>
            <person name="Montfort J."/>
            <person name="Bouchez O."/>
            <person name="Roques C."/>
            <person name="Iampietro C."/>
            <person name="Lluch J."/>
            <person name="Castinel A."/>
            <person name="Donnadieu C."/>
            <person name="Desvignes T."/>
            <person name="Floi Bucao C."/>
            <person name="Jouanno E."/>
            <person name="Wen M."/>
            <person name="Mejri S."/>
            <person name="Dirks R."/>
            <person name="Jansen H."/>
            <person name="Henkel C."/>
            <person name="Chen W.J."/>
            <person name="Zahm M."/>
            <person name="Cabau C."/>
            <person name="Klopp C."/>
            <person name="Thompson A.W."/>
            <person name="Robinson-Rechavi M."/>
            <person name="Braasch I."/>
            <person name="Lecointre G."/>
            <person name="Bobe J."/>
            <person name="Postlethwait J.H."/>
            <person name="Berthelot C."/>
            <person name="Roest Crollius H."/>
            <person name="Guiguen Y."/>
        </authorList>
    </citation>
    <scope>NUCLEOTIDE SEQUENCE</scope>
    <source>
        <strain evidence="2">WJC10195</strain>
    </source>
</reference>
<dbReference type="AlphaFoldDB" id="A0A9Q1FZ97"/>
<dbReference type="EMBL" id="JAINUF010000003">
    <property type="protein sequence ID" value="KAJ8370117.1"/>
    <property type="molecule type" value="Genomic_DNA"/>
</dbReference>
<feature type="compositionally biased region" description="Pro residues" evidence="1">
    <location>
        <begin position="43"/>
        <end position="62"/>
    </location>
</feature>
<feature type="compositionally biased region" description="Basic residues" evidence="1">
    <location>
        <begin position="32"/>
        <end position="42"/>
    </location>
</feature>
<feature type="compositionally biased region" description="Polar residues" evidence="1">
    <location>
        <begin position="72"/>
        <end position="98"/>
    </location>
</feature>
<dbReference type="Proteomes" id="UP001152622">
    <property type="component" value="Chromosome 3"/>
</dbReference>
<accession>A0A9Q1FZ97</accession>
<evidence type="ECO:0000313" key="3">
    <source>
        <dbReference type="Proteomes" id="UP001152622"/>
    </source>
</evidence>
<organism evidence="2 3">
    <name type="scientific">Synaphobranchus kaupii</name>
    <name type="common">Kaup's arrowtooth eel</name>
    <dbReference type="NCBI Taxonomy" id="118154"/>
    <lineage>
        <taxon>Eukaryota</taxon>
        <taxon>Metazoa</taxon>
        <taxon>Chordata</taxon>
        <taxon>Craniata</taxon>
        <taxon>Vertebrata</taxon>
        <taxon>Euteleostomi</taxon>
        <taxon>Actinopterygii</taxon>
        <taxon>Neopterygii</taxon>
        <taxon>Teleostei</taxon>
        <taxon>Anguilliformes</taxon>
        <taxon>Synaphobranchidae</taxon>
        <taxon>Synaphobranchus</taxon>
    </lineage>
</organism>
<name>A0A9Q1FZ97_SYNKA</name>
<comment type="caution">
    <text evidence="2">The sequence shown here is derived from an EMBL/GenBank/DDBJ whole genome shotgun (WGS) entry which is preliminary data.</text>
</comment>
<feature type="region of interest" description="Disordered" evidence="1">
    <location>
        <begin position="23"/>
        <end position="109"/>
    </location>
</feature>
<protein>
    <submittedName>
        <fullName evidence="2">Uncharacterized protein</fullName>
    </submittedName>
</protein>
<proteinExistence type="predicted"/>